<dbReference type="InterPro" id="IPR003149">
    <property type="entry name" value="Fe_hydrogenase_ssu"/>
</dbReference>
<dbReference type="HOGENOM" id="CLU_018240_2_0_9"/>
<dbReference type="SUPFAM" id="SSF54862">
    <property type="entry name" value="4Fe-4S ferredoxins"/>
    <property type="match status" value="1"/>
</dbReference>
<dbReference type="PROSITE" id="PS51379">
    <property type="entry name" value="4FE4S_FER_2"/>
    <property type="match status" value="2"/>
</dbReference>
<dbReference type="InterPro" id="IPR009016">
    <property type="entry name" value="Fe_hydrogenase"/>
</dbReference>
<dbReference type="SUPFAM" id="SSF53920">
    <property type="entry name" value="Fe-only hydrogenase"/>
    <property type="match status" value="1"/>
</dbReference>
<dbReference type="eggNOG" id="COG4624">
    <property type="taxonomic scope" value="Bacteria"/>
</dbReference>
<dbReference type="PANTHER" id="PTHR11615">
    <property type="entry name" value="NITRATE, FORMATE, IRON DEHYDROGENASE"/>
    <property type="match status" value="1"/>
</dbReference>
<dbReference type="InterPro" id="IPR036991">
    <property type="entry name" value="Fe_hydrogenase_ssu_sf"/>
</dbReference>
<name>C4FMS8_9FIRM</name>
<protein>
    <submittedName>
        <fullName evidence="5">Hydrogenase, Fe-only</fullName>
        <ecNumber evidence="5">1.12.-.-</ecNumber>
    </submittedName>
</protein>
<dbReference type="PROSITE" id="PS00198">
    <property type="entry name" value="4FE4S_FER_1"/>
    <property type="match status" value="1"/>
</dbReference>
<dbReference type="NCBIfam" id="TIGR02512">
    <property type="entry name" value="FeFe_hydrog_A"/>
    <property type="match status" value="1"/>
</dbReference>
<feature type="domain" description="4Fe-4S ferredoxin-type" evidence="4">
    <location>
        <begin position="63"/>
        <end position="94"/>
    </location>
</feature>
<evidence type="ECO:0000256" key="2">
    <source>
        <dbReference type="ARBA" id="ARBA00023004"/>
    </source>
</evidence>
<proteinExistence type="predicted"/>
<dbReference type="Gene3D" id="3.40.950.10">
    <property type="entry name" value="Fe-only Hydrogenase (Larger Subunit), Chain L, domain 3"/>
    <property type="match status" value="1"/>
</dbReference>
<sequence>MFPKRFDSFSLLEEVLMSQYEFIDKRVPIALDNPSIYHDISKCKNCTLCRRACADVMSVLDYYDLDANGDVPVCIHCGQCAAACPFDSMHAKSELEKVKAALADPEKIVVIQTAPAVRVAIGEGFGYEPGTFLEGKMVGALRALGADYVVDTNFGADLTIMEEASELVERLKTGGQIPQFTSCCPAWVRFAEIYFPELIPNLSSTRSCIAMEAAMIKTYFAEKKGINPSNIVSVSVNPCTAKKAETKREEENAAARFYDDESLGMDTDISITTREFIRWIQEENLDFNAIEESQFDDLIGMETGASIIFGNTGGVMEAAMRTAYKLITDKEPPPYALTHLEDVRGMEGVKEATVQLGDDVTLSVAVVHGGKNTRDFLNALKDSDKHYDFIEVMACPGGCIGGGGQPRTKLPQAVKTKEARIGGLYEADANYKWVASYENPEIQALYKDFLGEPLGHKAHELLHTHYTDRSAVLGDRKDVTPETCPTSPKYKG</sequence>
<reference evidence="5" key="1">
    <citation type="submission" date="2009-04" db="EMBL/GenBank/DDBJ databases">
        <authorList>
            <person name="Weinstock G."/>
            <person name="Sodergren E."/>
            <person name="Clifton S."/>
            <person name="Fulton L."/>
            <person name="Fulton B."/>
            <person name="Courtney L."/>
            <person name="Fronick C."/>
            <person name="Harrison M."/>
            <person name="Strong C."/>
            <person name="Farmer C."/>
            <person name="Delahaunty K."/>
            <person name="Markovic C."/>
            <person name="Hall O."/>
            <person name="Minx P."/>
            <person name="Tomlinson C."/>
            <person name="Mitreva M."/>
            <person name="Nelson J."/>
            <person name="Hou S."/>
            <person name="Wollam A."/>
            <person name="Pepin K.H."/>
            <person name="Johnson M."/>
            <person name="Bhonagiri V."/>
            <person name="Nash W.E."/>
            <person name="Warren W."/>
            <person name="Chinwalla A."/>
            <person name="Mardis E.R."/>
            <person name="Wilson R.K."/>
        </authorList>
    </citation>
    <scope>NUCLEOTIDE SEQUENCE [LARGE SCALE GENOMIC DNA]</scope>
    <source>
        <strain evidence="5">ATCC 17748</strain>
    </source>
</reference>
<dbReference type="Gene3D" id="3.40.50.1780">
    <property type="match status" value="1"/>
</dbReference>
<dbReference type="Pfam" id="PF02906">
    <property type="entry name" value="Fe_hyd_lg_C"/>
    <property type="match status" value="1"/>
</dbReference>
<keyword evidence="6" id="KW-1185">Reference proteome</keyword>
<dbReference type="AlphaFoldDB" id="C4FMS8"/>
<dbReference type="Pfam" id="PF13237">
    <property type="entry name" value="Fer4_10"/>
    <property type="match status" value="1"/>
</dbReference>
<comment type="caution">
    <text evidence="5">The sequence shown here is derived from an EMBL/GenBank/DDBJ whole genome shotgun (WGS) entry which is preliminary data.</text>
</comment>
<feature type="domain" description="4Fe-4S ferredoxin-type" evidence="4">
    <location>
        <begin position="34"/>
        <end position="62"/>
    </location>
</feature>
<dbReference type="SMART" id="SM00902">
    <property type="entry name" value="Fe_hyd_SSU"/>
    <property type="match status" value="1"/>
</dbReference>
<dbReference type="GO" id="GO:0005506">
    <property type="term" value="F:iron ion binding"/>
    <property type="evidence" value="ECO:0007669"/>
    <property type="project" value="InterPro"/>
</dbReference>
<accession>C4FMS8</accession>
<evidence type="ECO:0000259" key="4">
    <source>
        <dbReference type="PROSITE" id="PS51379"/>
    </source>
</evidence>
<evidence type="ECO:0000256" key="3">
    <source>
        <dbReference type="ARBA" id="ARBA00023014"/>
    </source>
</evidence>
<keyword evidence="5" id="KW-0560">Oxidoreductase</keyword>
<dbReference type="Gene3D" id="4.10.260.20">
    <property type="entry name" value="Iron hydrogenase, small subunit"/>
    <property type="match status" value="1"/>
</dbReference>
<dbReference type="Pfam" id="PF02256">
    <property type="entry name" value="Fe_hyd_SSU"/>
    <property type="match status" value="1"/>
</dbReference>
<evidence type="ECO:0000256" key="1">
    <source>
        <dbReference type="ARBA" id="ARBA00022723"/>
    </source>
</evidence>
<keyword evidence="1" id="KW-0479">Metal-binding</keyword>
<gene>
    <name evidence="5" type="ORF">VEIDISOL_00082</name>
</gene>
<evidence type="ECO:0000313" key="5">
    <source>
        <dbReference type="EMBL" id="EEP66019.1"/>
    </source>
</evidence>
<dbReference type="GO" id="GO:0051536">
    <property type="term" value="F:iron-sulfur cluster binding"/>
    <property type="evidence" value="ECO:0007669"/>
    <property type="project" value="UniProtKB-KW"/>
</dbReference>
<dbReference type="EC" id="1.12.-.-" evidence="5"/>
<dbReference type="InterPro" id="IPR004108">
    <property type="entry name" value="Fe_hydrogenase_lsu_C"/>
</dbReference>
<dbReference type="EMBL" id="ACIK02000004">
    <property type="protein sequence ID" value="EEP66019.1"/>
    <property type="molecule type" value="Genomic_DNA"/>
</dbReference>
<dbReference type="eggNOG" id="COG3383">
    <property type="taxonomic scope" value="Bacteria"/>
</dbReference>
<dbReference type="InterPro" id="IPR013352">
    <property type="entry name" value="Fe_hydrogenase_subset"/>
</dbReference>
<dbReference type="InterPro" id="IPR017896">
    <property type="entry name" value="4Fe4S_Fe-S-bd"/>
</dbReference>
<keyword evidence="3" id="KW-0411">Iron-sulfur</keyword>
<organism evidence="5 6">
    <name type="scientific">Veillonella dispar ATCC 17748</name>
    <dbReference type="NCBI Taxonomy" id="546273"/>
    <lineage>
        <taxon>Bacteria</taxon>
        <taxon>Bacillati</taxon>
        <taxon>Bacillota</taxon>
        <taxon>Negativicutes</taxon>
        <taxon>Veillonellales</taxon>
        <taxon>Veillonellaceae</taxon>
        <taxon>Veillonella</taxon>
    </lineage>
</organism>
<dbReference type="InterPro" id="IPR017900">
    <property type="entry name" value="4Fe4S_Fe_S_CS"/>
</dbReference>
<dbReference type="Gene3D" id="3.30.70.20">
    <property type="match status" value="1"/>
</dbReference>
<dbReference type="GO" id="GO:0008901">
    <property type="term" value="F:ferredoxin hydrogenase activity"/>
    <property type="evidence" value="ECO:0007669"/>
    <property type="project" value="InterPro"/>
</dbReference>
<dbReference type="InterPro" id="IPR050340">
    <property type="entry name" value="Cytosolic_Fe-S_CAF"/>
</dbReference>
<evidence type="ECO:0000313" key="6">
    <source>
        <dbReference type="Proteomes" id="UP000003529"/>
    </source>
</evidence>
<keyword evidence="2" id="KW-0408">Iron</keyword>
<dbReference type="Proteomes" id="UP000003529">
    <property type="component" value="Unassembled WGS sequence"/>
</dbReference>